<gene>
    <name evidence="5" type="ORF">R8Z58_00655</name>
</gene>
<dbReference type="Pfam" id="PF01757">
    <property type="entry name" value="Acyl_transf_3"/>
    <property type="match status" value="1"/>
</dbReference>
<dbReference type="Gene3D" id="3.40.50.12780">
    <property type="entry name" value="N-terminal domain of ligase-like"/>
    <property type="match status" value="1"/>
</dbReference>
<evidence type="ECO:0000313" key="5">
    <source>
        <dbReference type="EMBL" id="MDW4571283.1"/>
    </source>
</evidence>
<dbReference type="RefSeq" id="WP_318351832.1">
    <property type="nucleotide sequence ID" value="NZ_JAWQEV010000001.1"/>
</dbReference>
<dbReference type="InterPro" id="IPR000873">
    <property type="entry name" value="AMP-dep_synth/lig_dom"/>
</dbReference>
<feature type="transmembrane region" description="Helical" evidence="1">
    <location>
        <begin position="813"/>
        <end position="832"/>
    </location>
</feature>
<proteinExistence type="predicted"/>
<dbReference type="Gene3D" id="1.10.1200.10">
    <property type="entry name" value="ACP-like"/>
    <property type="match status" value="1"/>
</dbReference>
<evidence type="ECO:0000259" key="2">
    <source>
        <dbReference type="Pfam" id="PF00501"/>
    </source>
</evidence>
<organism evidence="5 6">
    <name type="scientific">Microbacterium arthrosphaerae</name>
    <dbReference type="NCBI Taxonomy" id="792652"/>
    <lineage>
        <taxon>Bacteria</taxon>
        <taxon>Bacillati</taxon>
        <taxon>Actinomycetota</taxon>
        <taxon>Actinomycetes</taxon>
        <taxon>Micrococcales</taxon>
        <taxon>Microbacteriaceae</taxon>
        <taxon>Microbacterium</taxon>
    </lineage>
</organism>
<keyword evidence="1" id="KW-0812">Transmembrane</keyword>
<feature type="transmembrane region" description="Helical" evidence="1">
    <location>
        <begin position="682"/>
        <end position="703"/>
    </location>
</feature>
<evidence type="ECO:0000259" key="4">
    <source>
        <dbReference type="Pfam" id="PF01757"/>
    </source>
</evidence>
<feature type="transmembrane region" description="Helical" evidence="1">
    <location>
        <begin position="743"/>
        <end position="759"/>
    </location>
</feature>
<dbReference type="SUPFAM" id="SSF56801">
    <property type="entry name" value="Acetyl-CoA synthetase-like"/>
    <property type="match status" value="1"/>
</dbReference>
<dbReference type="Pfam" id="PF00501">
    <property type="entry name" value="AMP-binding"/>
    <property type="match status" value="1"/>
</dbReference>
<dbReference type="EMBL" id="JAWQEV010000001">
    <property type="protein sequence ID" value="MDW4571283.1"/>
    <property type="molecule type" value="Genomic_DNA"/>
</dbReference>
<feature type="domain" description="Carrier" evidence="3">
    <location>
        <begin position="481"/>
        <end position="524"/>
    </location>
</feature>
<keyword evidence="6" id="KW-1185">Reference proteome</keyword>
<feature type="domain" description="AMP-dependent synthetase/ligase" evidence="2">
    <location>
        <begin position="16"/>
        <end position="333"/>
    </location>
</feature>
<evidence type="ECO:0000259" key="3">
    <source>
        <dbReference type="Pfam" id="PF00550"/>
    </source>
</evidence>
<evidence type="ECO:0000313" key="6">
    <source>
        <dbReference type="Proteomes" id="UP001283109"/>
    </source>
</evidence>
<dbReference type="InterPro" id="IPR036736">
    <property type="entry name" value="ACP-like_sf"/>
</dbReference>
<comment type="caution">
    <text evidence="5">The sequence shown here is derived from an EMBL/GenBank/DDBJ whole genome shotgun (WGS) entry which is preliminary data.</text>
</comment>
<dbReference type="PANTHER" id="PTHR43767">
    <property type="entry name" value="LONG-CHAIN-FATTY-ACID--COA LIGASE"/>
    <property type="match status" value="1"/>
</dbReference>
<feature type="transmembrane region" description="Helical" evidence="1">
    <location>
        <begin position="715"/>
        <end position="737"/>
    </location>
</feature>
<dbReference type="SUPFAM" id="SSF47336">
    <property type="entry name" value="ACP-like"/>
    <property type="match status" value="1"/>
</dbReference>
<reference evidence="5 6" key="1">
    <citation type="submission" date="2023-11" db="EMBL/GenBank/DDBJ databases">
        <title>Draft genome sequence of Microbacterium arthrosphaerae JCM 30492.</title>
        <authorList>
            <person name="Zhang G."/>
            <person name="Ding Y."/>
        </authorList>
    </citation>
    <scope>NUCLEOTIDE SEQUENCE [LARGE SCALE GENOMIC DNA]</scope>
    <source>
        <strain evidence="5 6">JCM 30492</strain>
    </source>
</reference>
<dbReference type="PANTHER" id="PTHR43767:SF1">
    <property type="entry name" value="NONRIBOSOMAL PEPTIDE SYNTHASE PES1 (EUROFUNG)-RELATED"/>
    <property type="match status" value="1"/>
</dbReference>
<name>A0ABU4GW35_9MICO</name>
<feature type="transmembrane region" description="Helical" evidence="1">
    <location>
        <begin position="838"/>
        <end position="858"/>
    </location>
</feature>
<dbReference type="InterPro" id="IPR002656">
    <property type="entry name" value="Acyl_transf_3_dom"/>
</dbReference>
<dbReference type="InterPro" id="IPR009081">
    <property type="entry name" value="PP-bd_ACP"/>
</dbReference>
<dbReference type="Pfam" id="PF00550">
    <property type="entry name" value="PP-binding"/>
    <property type="match status" value="1"/>
</dbReference>
<keyword evidence="1" id="KW-0472">Membrane</keyword>
<dbReference type="Proteomes" id="UP001283109">
    <property type="component" value="Unassembled WGS sequence"/>
</dbReference>
<evidence type="ECO:0000256" key="1">
    <source>
        <dbReference type="SAM" id="Phobius"/>
    </source>
</evidence>
<dbReference type="InterPro" id="IPR050237">
    <property type="entry name" value="ATP-dep_AMP-bd_enzyme"/>
</dbReference>
<sequence length="886" mass="94704">MTATAPTLGLSLLGGAPDQTALIADGTRIDYAELRARVGRRRDELGDVRRLVMIAAGNAIEPIVTYLAALEGGHPVLLVSGDEDEAAAAAHRASLIARFDPDVVAHDGPSGWTIDERRAGSRHEFHPDLAVLSSTSGSTGSPKLVRLSAENVRSNAAAIAEYLQLTPADRAATTLPLQYCYGLSVVNSHLLSGASLLLTERSVADEEFWNRARTHGVTSFAGVPYTFELLEARGFDGGDLPSLRYLTQAGGRMAPDAVRRFAHLGRERGFELFVMYGQTEATARMAYLPPDLAMTHAGTIGLPIPGGAFRIDAVDGAESGELVYEGPNVMMGYAHGPDDFALGRTVTELRTGDVARLRTDGLYEIVGRMNRFVKVFGLRLDLDRVEHLLADEGIEVRAASADERLLLFATSERAAARARERAAALTGVPARVIGAYAVDEFPRTSNGKRDYAALVRFADVHDRTATTAAAGPATPAAVTPETVRELYAALLGKPDAGLDDSFAGLGGDSLSYVEVSLRLEDLVGTLPRDWPTRTPRELAAAAAPPQPPVADVEADAASARAAAAAAVQPWRRRLAWTRLETPVVLRAAAIFLIVATHADLFALKGGAHLLLAVAGYNLARFQLAPVAGAARLRRLGRSAAQLAVPAVLWIGAVALVTGQYAPTTVALVNNLVPGDGRWNEQWQFWFLEAMLWSFAGAAALFAVRRVERLERRAPFAFALVALAVALAARFAIAGPTAEYVERYSAPVVLWLVALGWLVARADTTAKRIVACVVAVAATFGFFGEPWREAVVAGGILALVWVRAIPLPRLAVPLVVTVAGASLFVYLTHWQVYPPFEQSAPWFGTLLSFAVGVVAYRLYVAAGARAVAGWARLRRAAAPLSLRLRRA</sequence>
<feature type="domain" description="Acyltransferase 3" evidence="4">
    <location>
        <begin position="584"/>
        <end position="851"/>
    </location>
</feature>
<dbReference type="InterPro" id="IPR042099">
    <property type="entry name" value="ANL_N_sf"/>
</dbReference>
<keyword evidence="1" id="KW-1133">Transmembrane helix</keyword>
<accession>A0ABU4GW35</accession>
<feature type="transmembrane region" description="Helical" evidence="1">
    <location>
        <begin position="642"/>
        <end position="662"/>
    </location>
</feature>
<protein>
    <submittedName>
        <fullName evidence="5">AMP-binding protein</fullName>
    </submittedName>
</protein>